<accession>A0A7S1M116</accession>
<evidence type="ECO:0000259" key="1">
    <source>
        <dbReference type="Pfam" id="PF00561"/>
    </source>
</evidence>
<dbReference type="Pfam" id="PF08386">
    <property type="entry name" value="Abhydrolase_4"/>
    <property type="match status" value="1"/>
</dbReference>
<dbReference type="AlphaFoldDB" id="A0A7S1M116"/>
<protein>
    <recommendedName>
        <fullName evidence="4">AB hydrolase-1 domain-containing protein</fullName>
    </recommendedName>
</protein>
<evidence type="ECO:0000259" key="2">
    <source>
        <dbReference type="Pfam" id="PF08386"/>
    </source>
</evidence>
<dbReference type="Pfam" id="PF00561">
    <property type="entry name" value="Abhydrolase_1"/>
    <property type="match status" value="1"/>
</dbReference>
<sequence>MCAALVFMVCRTSGSAPSRSVPKPVETIQEEAQASATGFTVFDPDPSVLVWEKPPKKGGMSKGRLTVHLDPSDPGSPRVNLSVAMAFAKVQPAPHGTLFVHAGGPGTDLNAGGYVGILLQVLEGYNVWGISQRGIGKDAEPSLSCKDRAKLPPVVPGKVYQISDFTDCPCALPDGSPQQGDFQWADIDTTEPEQVRAFFQATSAGMMKCYTAGQYQMKGKNNKTYNFLDYVGTQYLMKDVEQMRLAIGAQKFSLYGISYGTQVMGTYATVYPGNVDKMMVDGCVNPIPQRTAFAEGAARALETVVDELLLNCQRTQASGMDPDLACNVTNPFDMYAKVLAFAKARQLTAIGKSSIVPFVLTTGLLHGWLLNELMAHQGVENWVEALQTLASLSADLPEQRSPSVAKILDSFCKVKGTPTWSEYGICVGPGNTNENSEGANTPWLIPVAVLGNDLAGRYVVQDVLNLWDSARHRYTVAGITPFVGIAATVLLWPGIPSPIPPIGNTVTPALVVGNVYDPATSYGWSQKMSVAFPAGSMMTWQGVGHGLTYSGNREHGACVMRIPKYFNEGVLPNDGHLCVNPHAIPTRQSAILPYYRR</sequence>
<dbReference type="InterPro" id="IPR013595">
    <property type="entry name" value="Pept_S33_TAP-like_C"/>
</dbReference>
<feature type="domain" description="AB hydrolase-1" evidence="1">
    <location>
        <begin position="98"/>
        <end position="283"/>
    </location>
</feature>
<dbReference type="InterPro" id="IPR000073">
    <property type="entry name" value="AB_hydrolase_1"/>
</dbReference>
<proteinExistence type="predicted"/>
<dbReference type="EMBL" id="HBGE01026951">
    <property type="protein sequence ID" value="CAD9118874.1"/>
    <property type="molecule type" value="Transcribed_RNA"/>
</dbReference>
<feature type="domain" description="Peptidase S33 tripeptidyl aminopeptidase-like C-terminal" evidence="2">
    <location>
        <begin position="506"/>
        <end position="578"/>
    </location>
</feature>
<evidence type="ECO:0008006" key="4">
    <source>
        <dbReference type="Google" id="ProtNLM"/>
    </source>
</evidence>
<name>A0A7S1M116_ALECA</name>
<dbReference type="SUPFAM" id="SSF53474">
    <property type="entry name" value="alpha/beta-Hydrolases"/>
    <property type="match status" value="1"/>
</dbReference>
<reference evidence="3" key="1">
    <citation type="submission" date="2021-01" db="EMBL/GenBank/DDBJ databases">
        <authorList>
            <person name="Corre E."/>
            <person name="Pelletier E."/>
            <person name="Niang G."/>
            <person name="Scheremetjew M."/>
            <person name="Finn R."/>
            <person name="Kale V."/>
            <person name="Holt S."/>
            <person name="Cochrane G."/>
            <person name="Meng A."/>
            <person name="Brown T."/>
            <person name="Cohen L."/>
        </authorList>
    </citation>
    <scope>NUCLEOTIDE SEQUENCE</scope>
    <source>
        <strain evidence="3">OF101</strain>
    </source>
</reference>
<evidence type="ECO:0000313" key="3">
    <source>
        <dbReference type="EMBL" id="CAD9118874.1"/>
    </source>
</evidence>
<organism evidence="3">
    <name type="scientific">Alexandrium catenella</name>
    <name type="common">Red tide dinoflagellate</name>
    <name type="synonym">Gonyaulax catenella</name>
    <dbReference type="NCBI Taxonomy" id="2925"/>
    <lineage>
        <taxon>Eukaryota</taxon>
        <taxon>Sar</taxon>
        <taxon>Alveolata</taxon>
        <taxon>Dinophyceae</taxon>
        <taxon>Gonyaulacales</taxon>
        <taxon>Pyrocystaceae</taxon>
        <taxon>Alexandrium</taxon>
    </lineage>
</organism>
<dbReference type="Gene3D" id="3.40.50.1820">
    <property type="entry name" value="alpha/beta hydrolase"/>
    <property type="match status" value="1"/>
</dbReference>
<gene>
    <name evidence="3" type="ORF">ACAT0790_LOCUS16215</name>
</gene>
<dbReference type="InterPro" id="IPR029058">
    <property type="entry name" value="AB_hydrolase_fold"/>
</dbReference>